<comment type="similarity">
    <text evidence="11">Belongs to the RtcB family.</text>
</comment>
<feature type="active site" description="GMP-histidine intermediate" evidence="8">
    <location>
        <position position="387"/>
    </location>
</feature>
<feature type="binding site" evidence="9">
    <location>
        <begin position="195"/>
        <end position="199"/>
    </location>
    <ligand>
        <name>GMP</name>
        <dbReference type="ChEBI" id="CHEBI:58115"/>
    </ligand>
</feature>
<gene>
    <name evidence="11" type="primary">rtcB</name>
    <name evidence="12" type="ORF">BBD42_16445</name>
</gene>
<dbReference type="GO" id="GO:0003972">
    <property type="term" value="F:RNA ligase (ATP) activity"/>
    <property type="evidence" value="ECO:0007669"/>
    <property type="project" value="TreeGrafter"/>
</dbReference>
<comment type="cofactor">
    <cofactor evidence="10 11">
        <name>Mn(2+)</name>
        <dbReference type="ChEBI" id="CHEBI:29035"/>
    </cofactor>
    <text evidence="10 11">Binds 2 manganese ions per subunit.</text>
</comment>
<keyword evidence="1 11" id="KW-0436">Ligase</keyword>
<dbReference type="GO" id="GO:0005525">
    <property type="term" value="F:GTP binding"/>
    <property type="evidence" value="ECO:0007669"/>
    <property type="project" value="UniProtKB-KW"/>
</dbReference>
<keyword evidence="2 10" id="KW-0479">Metal-binding</keyword>
<feature type="binding site" evidence="9">
    <location>
        <begin position="319"/>
        <end position="320"/>
    </location>
    <ligand>
        <name>GMP</name>
        <dbReference type="ChEBI" id="CHEBI:58115"/>
    </ligand>
</feature>
<feature type="binding site" evidence="10">
    <location>
        <position position="74"/>
    </location>
    <ligand>
        <name>Mn(2+)</name>
        <dbReference type="ChEBI" id="CHEBI:29035"/>
        <label>1</label>
    </ligand>
</feature>
<feature type="binding site" evidence="10">
    <location>
        <position position="196"/>
    </location>
    <ligand>
        <name>Mn(2+)</name>
        <dbReference type="ChEBI" id="CHEBI:29035"/>
        <label>1</label>
    </ligand>
</feature>
<dbReference type="GO" id="GO:0042245">
    <property type="term" value="P:RNA repair"/>
    <property type="evidence" value="ECO:0007669"/>
    <property type="project" value="UniProtKB-KW"/>
</dbReference>
<keyword evidence="6 10" id="KW-0464">Manganese</keyword>
<keyword evidence="4" id="KW-0692">RNA repair</keyword>
<feature type="binding site" evidence="9">
    <location>
        <begin position="387"/>
        <end position="390"/>
    </location>
    <ligand>
        <name>GMP</name>
        <dbReference type="ChEBI" id="CHEBI:58115"/>
    </ligand>
</feature>
<keyword evidence="5 9" id="KW-0342">GTP-binding</keyword>
<evidence type="ECO:0000256" key="10">
    <source>
        <dbReference type="PIRSR" id="PIRSR601233-3"/>
    </source>
</evidence>
<proteinExistence type="inferred from homology"/>
<comment type="catalytic activity">
    <reaction evidence="7">
        <text>a 3'-end 3'-phospho-ribonucleotide-RNA + a 5'-end dephospho-ribonucleoside-RNA + GTP = a ribonucleotidyl-ribonucleotide-RNA + GMP + diphosphate</text>
        <dbReference type="Rhea" id="RHEA:68076"/>
        <dbReference type="Rhea" id="RHEA-COMP:10463"/>
        <dbReference type="Rhea" id="RHEA-COMP:13936"/>
        <dbReference type="Rhea" id="RHEA-COMP:17355"/>
        <dbReference type="ChEBI" id="CHEBI:33019"/>
        <dbReference type="ChEBI" id="CHEBI:37565"/>
        <dbReference type="ChEBI" id="CHEBI:58115"/>
        <dbReference type="ChEBI" id="CHEBI:83062"/>
        <dbReference type="ChEBI" id="CHEBI:138284"/>
        <dbReference type="ChEBI" id="CHEBI:173118"/>
        <dbReference type="EC" id="6.5.1.8"/>
    </reaction>
</comment>
<dbReference type="InterPro" id="IPR036025">
    <property type="entry name" value="RtcB-like_sf"/>
</dbReference>
<keyword evidence="3 9" id="KW-0547">Nucleotide-binding</keyword>
<evidence type="ECO:0000256" key="8">
    <source>
        <dbReference type="PIRSR" id="PIRSR601233-1"/>
    </source>
</evidence>
<protein>
    <recommendedName>
        <fullName evidence="11">tRNA-splicing ligase RtcB</fullName>
        <ecNumber evidence="11">6.5.1.-</ecNumber>
    </recommendedName>
</protein>
<evidence type="ECO:0000256" key="7">
    <source>
        <dbReference type="ARBA" id="ARBA00047746"/>
    </source>
</evidence>
<evidence type="ECO:0000256" key="11">
    <source>
        <dbReference type="RuleBase" id="RU371113"/>
    </source>
</evidence>
<dbReference type="SUPFAM" id="SSF103365">
    <property type="entry name" value="Hypothetical protein PH1602"/>
    <property type="match status" value="1"/>
</dbReference>
<dbReference type="Pfam" id="PF01139">
    <property type="entry name" value="RtcB"/>
    <property type="match status" value="1"/>
</dbReference>
<accession>A0A1B2DSU2</accession>
<evidence type="ECO:0000256" key="3">
    <source>
        <dbReference type="ARBA" id="ARBA00022741"/>
    </source>
</evidence>
<dbReference type="InterPro" id="IPR001233">
    <property type="entry name" value="RtcB"/>
</dbReference>
<evidence type="ECO:0000256" key="9">
    <source>
        <dbReference type="PIRSR" id="PIRSR601233-2"/>
    </source>
</evidence>
<evidence type="ECO:0000256" key="2">
    <source>
        <dbReference type="ARBA" id="ARBA00022723"/>
    </source>
</evidence>
<feature type="binding site" evidence="10">
    <location>
        <position position="319"/>
    </location>
    <ligand>
        <name>Mn(2+)</name>
        <dbReference type="ChEBI" id="CHEBI:29035"/>
        <label>2</label>
    </ligand>
</feature>
<feature type="binding site" evidence="9">
    <location>
        <begin position="363"/>
        <end position="366"/>
    </location>
    <ligand>
        <name>GMP</name>
        <dbReference type="ChEBI" id="CHEBI:58115"/>
    </ligand>
</feature>
<feature type="binding site" evidence="9">
    <location>
        <position position="477"/>
    </location>
    <ligand>
        <name>GMP</name>
        <dbReference type="ChEBI" id="CHEBI:58115"/>
    </ligand>
</feature>
<sequence length="478" mass="53260">MKLEKNALAELDQLLTVNESVEMLKQQQTGYFSNADAKIEEVAITPDFHKGSGIPIGTTLLTKGFVIPQAVGNDINCGMRLYTTSLQEDDIRSNLKKIEADIRHIFFEGGRNIPMTRSQREAIFKEGLMGVLASQQGSSRQGLWDFYDARQQEQDLARVNRSGSFIAGEVDGLDSFLGSSELTYDSQIGSIGGGNHFVEIQKVVNIRNHALANEWNIKHGQVVVMIHTGSVSIGHHAGINIKEMLKGIYPSSLKHPSNGIYVLPQSERYALQWKRYWNLLHNAANFAFANRLFLGLMLQKALHQSLKSFDYKLLYDAPHNFVWEETIDGSAGFIHRKGACTAKSAEQMMNTPFQYTGEPVFIPGSMGAKSYILAGLGNRDSLFSASHGAGRSLSRGDSIKVDDALFREFIAKFNVVTPIDPNRNDIKSRPDILKKWEEELKKEAPYAYKDINAIIESHEEHGMAQVVAEVEPILTIKG</sequence>
<dbReference type="GO" id="GO:0046872">
    <property type="term" value="F:metal ion binding"/>
    <property type="evidence" value="ECO:0007669"/>
    <property type="project" value="UniProtKB-UniRule"/>
</dbReference>
<evidence type="ECO:0000256" key="5">
    <source>
        <dbReference type="ARBA" id="ARBA00023134"/>
    </source>
</evidence>
<feature type="binding site" evidence="10">
    <location>
        <position position="227"/>
    </location>
    <ligand>
        <name>Mn(2+)</name>
        <dbReference type="ChEBI" id="CHEBI:29035"/>
        <label>2</label>
    </ligand>
</feature>
<evidence type="ECO:0000256" key="6">
    <source>
        <dbReference type="ARBA" id="ARBA00023211"/>
    </source>
</evidence>
<dbReference type="PANTHER" id="PTHR11118">
    <property type="entry name" value="RNA-SPLICING LIGASE RTCB HOMOLOG"/>
    <property type="match status" value="1"/>
</dbReference>
<name>A0A1B2DSU2_9BACL</name>
<dbReference type="AlphaFoldDB" id="A0A1B2DSU2"/>
<evidence type="ECO:0000313" key="12">
    <source>
        <dbReference type="EMBL" id="ANY70777.1"/>
    </source>
</evidence>
<dbReference type="GO" id="GO:0170057">
    <property type="term" value="F:RNA ligase (GTP) activity"/>
    <property type="evidence" value="ECO:0007669"/>
    <property type="project" value="UniProtKB-EC"/>
</dbReference>
<dbReference type="EC" id="6.5.1.-" evidence="11"/>
<feature type="binding site" evidence="9">
    <location>
        <position position="370"/>
    </location>
    <ligand>
        <name>GMP</name>
        <dbReference type="ChEBI" id="CHEBI:58115"/>
    </ligand>
</feature>
<evidence type="ECO:0000256" key="1">
    <source>
        <dbReference type="ARBA" id="ARBA00022598"/>
    </source>
</evidence>
<dbReference type="EMBL" id="CP016808">
    <property type="protein sequence ID" value="ANY70777.1"/>
    <property type="molecule type" value="Genomic_DNA"/>
</dbReference>
<evidence type="ECO:0000256" key="4">
    <source>
        <dbReference type="ARBA" id="ARBA00022800"/>
    </source>
</evidence>
<dbReference type="PANTHER" id="PTHR11118:SF1">
    <property type="entry name" value="RNA-SPLICING LIGASE RTCB HOMOLOG"/>
    <property type="match status" value="1"/>
</dbReference>
<dbReference type="Gene3D" id="3.90.1860.10">
    <property type="entry name" value="tRNA-splicing ligase RtcB"/>
    <property type="match status" value="1"/>
</dbReference>
<organism evidence="12">
    <name type="scientific">Paenibacillus sp. BIHB 4019</name>
    <dbReference type="NCBI Taxonomy" id="1870819"/>
    <lineage>
        <taxon>Bacteria</taxon>
        <taxon>Bacillati</taxon>
        <taxon>Bacillota</taxon>
        <taxon>Bacilli</taxon>
        <taxon>Bacillales</taxon>
        <taxon>Paenibacillaceae</taxon>
        <taxon>Paenibacillus</taxon>
    </lineage>
</organism>
<dbReference type="GO" id="GO:0006396">
    <property type="term" value="P:RNA processing"/>
    <property type="evidence" value="ECO:0007669"/>
    <property type="project" value="InterPro"/>
</dbReference>
<comment type="subunit">
    <text evidence="11">Monomer.</text>
</comment>
<reference evidence="12" key="1">
    <citation type="submission" date="2016-08" db="EMBL/GenBank/DDBJ databases">
        <title>Complete Genome Seqeunce of Paenibacillus sp. BIHB 4019 from tea rhizoplane.</title>
        <authorList>
            <person name="Thakur R."/>
            <person name="Swarnkar M.K."/>
            <person name="Gulati A."/>
        </authorList>
    </citation>
    <scope>NUCLEOTIDE SEQUENCE [LARGE SCALE GENOMIC DNA]</scope>
    <source>
        <strain evidence="12">BIHB4019</strain>
    </source>
</reference>